<dbReference type="EMBL" id="CP086717">
    <property type="protein sequence ID" value="WOO82514.1"/>
    <property type="molecule type" value="Genomic_DNA"/>
</dbReference>
<evidence type="ECO:0000256" key="3">
    <source>
        <dbReference type="ARBA" id="ARBA00022750"/>
    </source>
</evidence>
<evidence type="ECO:0000313" key="12">
    <source>
        <dbReference type="Proteomes" id="UP000827549"/>
    </source>
</evidence>
<dbReference type="FunFam" id="2.40.70.10:FF:000115">
    <property type="entry name" value="Lysosomal aspartic protease"/>
    <property type="match status" value="1"/>
</dbReference>
<dbReference type="InterPro" id="IPR001969">
    <property type="entry name" value="Aspartic_peptidase_AS"/>
</dbReference>
<evidence type="ECO:0000259" key="10">
    <source>
        <dbReference type="PROSITE" id="PS51767"/>
    </source>
</evidence>
<dbReference type="AlphaFoldDB" id="A0AAF1BMX8"/>
<keyword evidence="12" id="KW-1185">Reference proteome</keyword>
<dbReference type="PANTHER" id="PTHR47966">
    <property type="entry name" value="BETA-SITE APP-CLEAVING ENZYME, ISOFORM A-RELATED"/>
    <property type="match status" value="1"/>
</dbReference>
<accession>A0AAF1BMX8</accession>
<feature type="signal peptide" evidence="9">
    <location>
        <begin position="1"/>
        <end position="18"/>
    </location>
</feature>
<dbReference type="PANTHER" id="PTHR47966:SF6">
    <property type="entry name" value="PEPTIDASE A1 DOMAIN-CONTAINING PROTEIN"/>
    <property type="match status" value="1"/>
</dbReference>
<keyword evidence="9" id="KW-0732">Signal</keyword>
<keyword evidence="6" id="KW-1015">Disulfide bond</keyword>
<evidence type="ECO:0000256" key="2">
    <source>
        <dbReference type="ARBA" id="ARBA00022670"/>
    </source>
</evidence>
<dbReference type="GO" id="GO:0006508">
    <property type="term" value="P:proteolysis"/>
    <property type="evidence" value="ECO:0007669"/>
    <property type="project" value="UniProtKB-KW"/>
</dbReference>
<dbReference type="InterPro" id="IPR034164">
    <property type="entry name" value="Pepsin-like_dom"/>
</dbReference>
<evidence type="ECO:0000256" key="9">
    <source>
        <dbReference type="SAM" id="SignalP"/>
    </source>
</evidence>
<name>A0AAF1BMX8_9TREE</name>
<dbReference type="GO" id="GO:0004190">
    <property type="term" value="F:aspartic-type endopeptidase activity"/>
    <property type="evidence" value="ECO:0007669"/>
    <property type="project" value="UniProtKB-KW"/>
</dbReference>
<reference evidence="11" key="1">
    <citation type="submission" date="2023-10" db="EMBL/GenBank/DDBJ databases">
        <authorList>
            <person name="Noh H."/>
        </authorList>
    </citation>
    <scope>NUCLEOTIDE SEQUENCE</scope>
    <source>
        <strain evidence="11">DUCC4014</strain>
    </source>
</reference>
<dbReference type="SUPFAM" id="SSF50630">
    <property type="entry name" value="Acid proteases"/>
    <property type="match status" value="1"/>
</dbReference>
<dbReference type="InterPro" id="IPR021109">
    <property type="entry name" value="Peptidase_aspartic_dom_sf"/>
</dbReference>
<evidence type="ECO:0000256" key="8">
    <source>
        <dbReference type="SAM" id="MobiDB-lite"/>
    </source>
</evidence>
<comment type="similarity">
    <text evidence="1 7">Belongs to the peptidase A1 family.</text>
</comment>
<dbReference type="GeneID" id="87809226"/>
<evidence type="ECO:0000313" key="11">
    <source>
        <dbReference type="EMBL" id="WOO82514.1"/>
    </source>
</evidence>
<evidence type="ECO:0000256" key="1">
    <source>
        <dbReference type="ARBA" id="ARBA00007447"/>
    </source>
</evidence>
<dbReference type="PROSITE" id="PS51767">
    <property type="entry name" value="PEPTIDASE_A1"/>
    <property type="match status" value="1"/>
</dbReference>
<dbReference type="PRINTS" id="PR00792">
    <property type="entry name" value="PEPSIN"/>
</dbReference>
<dbReference type="InterPro" id="IPR001461">
    <property type="entry name" value="Aspartic_peptidase_A1"/>
</dbReference>
<dbReference type="RefSeq" id="XP_062628546.1">
    <property type="nucleotide sequence ID" value="XM_062772562.1"/>
</dbReference>
<feature type="domain" description="Peptidase A1" evidence="10">
    <location>
        <begin position="84"/>
        <end position="407"/>
    </location>
</feature>
<dbReference type="PROSITE" id="PS00141">
    <property type="entry name" value="ASP_PROTEASE"/>
    <property type="match status" value="1"/>
</dbReference>
<protein>
    <submittedName>
        <fullName evidence="11">Cathepsin D</fullName>
    </submittedName>
</protein>
<evidence type="ECO:0000256" key="6">
    <source>
        <dbReference type="PIRSR" id="PIRSR601461-2"/>
    </source>
</evidence>
<sequence>MMLTSAAVLLAVLATAGARDAVPVRIPINTGTERYHLDGAVREAWARSMGAHTARRWLKRQAAAPGNLTAVAEPLVNWSTDKLYTAQVGFGTPPQYFDMHLDTGSADLYVYGSECTASACSKGGRYDGSKSSTYTPLDLPPANITYGVGFTRGPWAADNIEFAGIRAVNHTFVRALDTDDTYSTTNISGLMGFAWQNLSHQNVLPFWQDVIQQMADQRFSFYLQRNEKYSDYSAAGGELVIGGTNPQYYTGDFNYIKSRTDFWSIGLDGLKVNGEFVATSPNNVNLAYAAIDTGTSLISGPAEQVAAIYAKVPGAERATEPGYKGYWKFPCKSNFTFAFSFGGVEYPIPFRDLVMYSSGEEFDSATCLGSIFSLEGLSGVNSWIVGDAFLKNVYTTFRYEPPAVGFAQLAPPYALSLDERPAHSGLNGTLSPNATVIPVAGNNSATLTVPADAQGVVYTATASGPGNPNNTATLSTSYSGVATTKGNIQVLSTSGVAVRTTQAIGAAQSTANAAVQSSSATAAVVPTKAQNVVLANNQASLPTTVSPESASSSAPANSSTGVVLASPSAPAGTAAPVPATSPSGAKPPPKCRPKSKRAVRKSF</sequence>
<feature type="active site" evidence="5">
    <location>
        <position position="292"/>
    </location>
</feature>
<keyword evidence="3 7" id="KW-0064">Aspartyl protease</keyword>
<feature type="chain" id="PRO_5041992152" evidence="9">
    <location>
        <begin position="19"/>
        <end position="603"/>
    </location>
</feature>
<dbReference type="Gene3D" id="2.40.70.10">
    <property type="entry name" value="Acid Proteases"/>
    <property type="match status" value="2"/>
</dbReference>
<dbReference type="CDD" id="cd05471">
    <property type="entry name" value="pepsin_like"/>
    <property type="match status" value="1"/>
</dbReference>
<feature type="active site" evidence="5">
    <location>
        <position position="102"/>
    </location>
</feature>
<evidence type="ECO:0000256" key="4">
    <source>
        <dbReference type="ARBA" id="ARBA00022801"/>
    </source>
</evidence>
<dbReference type="InterPro" id="IPR033121">
    <property type="entry name" value="PEPTIDASE_A1"/>
</dbReference>
<organism evidence="11 12">
    <name type="scientific">Vanrija pseudolonga</name>
    <dbReference type="NCBI Taxonomy" id="143232"/>
    <lineage>
        <taxon>Eukaryota</taxon>
        <taxon>Fungi</taxon>
        <taxon>Dikarya</taxon>
        <taxon>Basidiomycota</taxon>
        <taxon>Agaricomycotina</taxon>
        <taxon>Tremellomycetes</taxon>
        <taxon>Trichosporonales</taxon>
        <taxon>Trichosporonaceae</taxon>
        <taxon>Vanrija</taxon>
    </lineage>
</organism>
<proteinExistence type="inferred from homology"/>
<dbReference type="Proteomes" id="UP000827549">
    <property type="component" value="Chromosome 4"/>
</dbReference>
<feature type="region of interest" description="Disordered" evidence="8">
    <location>
        <begin position="542"/>
        <end position="603"/>
    </location>
</feature>
<keyword evidence="4 7" id="KW-0378">Hydrolase</keyword>
<feature type="compositionally biased region" description="Basic residues" evidence="8">
    <location>
        <begin position="589"/>
        <end position="603"/>
    </location>
</feature>
<evidence type="ECO:0000256" key="5">
    <source>
        <dbReference type="PIRSR" id="PIRSR601461-1"/>
    </source>
</evidence>
<evidence type="ECO:0000256" key="7">
    <source>
        <dbReference type="RuleBase" id="RU000454"/>
    </source>
</evidence>
<keyword evidence="2 7" id="KW-0645">Protease</keyword>
<feature type="disulfide bond" evidence="6">
    <location>
        <begin position="115"/>
        <end position="120"/>
    </location>
</feature>
<gene>
    <name evidence="11" type="primary">CTSD_1</name>
    <name evidence="11" type="ORF">LOC62_04G005999</name>
</gene>
<feature type="compositionally biased region" description="Low complexity" evidence="8">
    <location>
        <begin position="542"/>
        <end position="584"/>
    </location>
</feature>
<dbReference type="Pfam" id="PF00026">
    <property type="entry name" value="Asp"/>
    <property type="match status" value="1"/>
</dbReference>